<dbReference type="InterPro" id="IPR018788">
    <property type="entry name" value="Proteasome_assmbl_chp_3"/>
</dbReference>
<keyword evidence="2" id="KW-1185">Reference proteome</keyword>
<evidence type="ECO:0008006" key="3">
    <source>
        <dbReference type="Google" id="ProtNLM"/>
    </source>
</evidence>
<gene>
    <name evidence="1" type="ORF">OTU49_002252</name>
</gene>
<sequence>GGGSTVEHNTAVHSCFSSCFMQIAMASLFDDTVNNLNAIVRSAPERPNSVKSQVFAKLIDGIRTDFCIIVYSNRVFVIVTQCMKIGNLYSVRQDSTQKDGIFSASALFIYEIKCILGAECEVVTQAVRLLAEKLDISRPLLLSLTVPALNHSTVIHIAEILLEHKCW</sequence>
<dbReference type="InterPro" id="IPR053720">
    <property type="entry name" value="Psm_Assembly_Chaperone"/>
</dbReference>
<feature type="non-terminal residue" evidence="1">
    <location>
        <position position="1"/>
    </location>
</feature>
<dbReference type="Gene3D" id="3.30.230.90">
    <property type="match status" value="1"/>
</dbReference>
<dbReference type="GO" id="GO:0043248">
    <property type="term" value="P:proteasome assembly"/>
    <property type="evidence" value="ECO:0007669"/>
    <property type="project" value="InterPro"/>
</dbReference>
<dbReference type="Proteomes" id="UP001445076">
    <property type="component" value="Unassembled WGS sequence"/>
</dbReference>
<evidence type="ECO:0000313" key="1">
    <source>
        <dbReference type="EMBL" id="KAK8741503.1"/>
    </source>
</evidence>
<proteinExistence type="predicted"/>
<name>A0AAW0XQB6_CHEQU</name>
<dbReference type="EMBL" id="JARKIK010000030">
    <property type="protein sequence ID" value="KAK8741503.1"/>
    <property type="molecule type" value="Genomic_DNA"/>
</dbReference>
<dbReference type="PANTHER" id="PTHR31051">
    <property type="entry name" value="PROTEASOME ASSEMBLY CHAPERONE 3"/>
    <property type="match status" value="1"/>
</dbReference>
<dbReference type="Pfam" id="PF10178">
    <property type="entry name" value="PAC3"/>
    <property type="match status" value="1"/>
</dbReference>
<dbReference type="PANTHER" id="PTHR31051:SF1">
    <property type="entry name" value="PROTEASOME ASSEMBLY CHAPERONE 3"/>
    <property type="match status" value="1"/>
</dbReference>
<evidence type="ECO:0000313" key="2">
    <source>
        <dbReference type="Proteomes" id="UP001445076"/>
    </source>
</evidence>
<accession>A0AAW0XQB6</accession>
<reference evidence="1 2" key="1">
    <citation type="journal article" date="2024" name="BMC Genomics">
        <title>Genome assembly of redclaw crayfish (Cherax quadricarinatus) provides insights into its immune adaptation and hypoxia tolerance.</title>
        <authorList>
            <person name="Liu Z."/>
            <person name="Zheng J."/>
            <person name="Li H."/>
            <person name="Fang K."/>
            <person name="Wang S."/>
            <person name="He J."/>
            <person name="Zhou D."/>
            <person name="Weng S."/>
            <person name="Chi M."/>
            <person name="Gu Z."/>
            <person name="He J."/>
            <person name="Li F."/>
            <person name="Wang M."/>
        </authorList>
    </citation>
    <scope>NUCLEOTIDE SEQUENCE [LARGE SCALE GENOMIC DNA]</scope>
    <source>
        <strain evidence="1">ZL_2023a</strain>
    </source>
</reference>
<dbReference type="AlphaFoldDB" id="A0AAW0XQB6"/>
<protein>
    <recommendedName>
        <fullName evidence="3">Proteasome assembly chaperone 3</fullName>
    </recommendedName>
</protein>
<comment type="caution">
    <text evidence="1">The sequence shown here is derived from an EMBL/GenBank/DDBJ whole genome shotgun (WGS) entry which is preliminary data.</text>
</comment>
<organism evidence="1 2">
    <name type="scientific">Cherax quadricarinatus</name>
    <name type="common">Australian red claw crayfish</name>
    <dbReference type="NCBI Taxonomy" id="27406"/>
    <lineage>
        <taxon>Eukaryota</taxon>
        <taxon>Metazoa</taxon>
        <taxon>Ecdysozoa</taxon>
        <taxon>Arthropoda</taxon>
        <taxon>Crustacea</taxon>
        <taxon>Multicrustacea</taxon>
        <taxon>Malacostraca</taxon>
        <taxon>Eumalacostraca</taxon>
        <taxon>Eucarida</taxon>
        <taxon>Decapoda</taxon>
        <taxon>Pleocyemata</taxon>
        <taxon>Astacidea</taxon>
        <taxon>Parastacoidea</taxon>
        <taxon>Parastacidae</taxon>
        <taxon>Cherax</taxon>
    </lineage>
</organism>